<dbReference type="Proteomes" id="UP000198462">
    <property type="component" value="Unassembled WGS sequence"/>
</dbReference>
<accession>A0A219B4Q5</accession>
<dbReference type="OrthoDB" id="9938598at2"/>
<organism evidence="1 2">
    <name type="scientific">Pacificimonas flava</name>
    <dbReference type="NCBI Taxonomy" id="1234595"/>
    <lineage>
        <taxon>Bacteria</taxon>
        <taxon>Pseudomonadati</taxon>
        <taxon>Pseudomonadota</taxon>
        <taxon>Alphaproteobacteria</taxon>
        <taxon>Sphingomonadales</taxon>
        <taxon>Sphingosinicellaceae</taxon>
        <taxon>Pacificimonas</taxon>
    </lineage>
</organism>
<protein>
    <submittedName>
        <fullName evidence="1">Uncharacterized protein</fullName>
    </submittedName>
</protein>
<keyword evidence="2" id="KW-1185">Reference proteome</keyword>
<name>A0A219B4Q5_9SPHN</name>
<dbReference type="RefSeq" id="WP_088712163.1">
    <property type="nucleotide sequence ID" value="NZ_NFZT01000001.1"/>
</dbReference>
<dbReference type="AlphaFoldDB" id="A0A219B4Q5"/>
<evidence type="ECO:0000313" key="1">
    <source>
        <dbReference type="EMBL" id="OWV33380.1"/>
    </source>
</evidence>
<gene>
    <name evidence="1" type="ORF">B5C34_07845</name>
</gene>
<comment type="caution">
    <text evidence="1">The sequence shown here is derived from an EMBL/GenBank/DDBJ whole genome shotgun (WGS) entry which is preliminary data.</text>
</comment>
<evidence type="ECO:0000313" key="2">
    <source>
        <dbReference type="Proteomes" id="UP000198462"/>
    </source>
</evidence>
<sequence>MPLRIAAGAPGDRPSASTAAIRLHRFTTFYPGFVAAALVTNDGRIIARSDLRDPNGRTLPIDGIADATEALGLVSFNDDRVSNVLEAGPCEAIIAATVECPTGRAKCGLLLCCTR</sequence>
<reference evidence="2" key="1">
    <citation type="submission" date="2017-05" db="EMBL/GenBank/DDBJ databases">
        <authorList>
            <person name="Lin X."/>
        </authorList>
    </citation>
    <scope>NUCLEOTIDE SEQUENCE [LARGE SCALE GENOMIC DNA]</scope>
    <source>
        <strain evidence="2">JLT2012</strain>
    </source>
</reference>
<dbReference type="EMBL" id="NFZT01000001">
    <property type="protein sequence ID" value="OWV33380.1"/>
    <property type="molecule type" value="Genomic_DNA"/>
</dbReference>
<proteinExistence type="predicted"/>